<organism evidence="2 3">
    <name type="scientific">Streptomyces hiroshimensis</name>
    <dbReference type="NCBI Taxonomy" id="66424"/>
    <lineage>
        <taxon>Bacteria</taxon>
        <taxon>Bacillati</taxon>
        <taxon>Actinomycetota</taxon>
        <taxon>Actinomycetes</taxon>
        <taxon>Kitasatosporales</taxon>
        <taxon>Streptomycetaceae</taxon>
        <taxon>Streptomyces</taxon>
    </lineage>
</organism>
<comment type="caution">
    <text evidence="2">The sequence shown here is derived from an EMBL/GenBank/DDBJ whole genome shotgun (WGS) entry which is preliminary data.</text>
</comment>
<protein>
    <recommendedName>
        <fullName evidence="1">Putative restriction endonuclease domain-containing protein</fullName>
    </recommendedName>
</protein>
<dbReference type="EMBL" id="BMUT01000008">
    <property type="protein sequence ID" value="GGX91394.1"/>
    <property type="molecule type" value="Genomic_DNA"/>
</dbReference>
<evidence type="ECO:0000313" key="2">
    <source>
        <dbReference type="EMBL" id="GGX91394.1"/>
    </source>
</evidence>
<name>A0ABQ2YSX2_9ACTN</name>
<dbReference type="Proteomes" id="UP000659223">
    <property type="component" value="Unassembled WGS sequence"/>
</dbReference>
<reference evidence="3" key="1">
    <citation type="journal article" date="2019" name="Int. J. Syst. Evol. Microbiol.">
        <title>The Global Catalogue of Microorganisms (GCM) 10K type strain sequencing project: providing services to taxonomists for standard genome sequencing and annotation.</title>
        <authorList>
            <consortium name="The Broad Institute Genomics Platform"/>
            <consortium name="The Broad Institute Genome Sequencing Center for Infectious Disease"/>
            <person name="Wu L."/>
            <person name="Ma J."/>
        </authorList>
    </citation>
    <scope>NUCLEOTIDE SEQUENCE [LARGE SCALE GENOMIC DNA]</scope>
    <source>
        <strain evidence="3">JCM 4586</strain>
    </source>
</reference>
<evidence type="ECO:0000259" key="1">
    <source>
        <dbReference type="Pfam" id="PF05685"/>
    </source>
</evidence>
<dbReference type="PANTHER" id="PTHR35400:SF3">
    <property type="entry name" value="SLL1072 PROTEIN"/>
    <property type="match status" value="1"/>
</dbReference>
<dbReference type="InterPro" id="IPR011335">
    <property type="entry name" value="Restrct_endonuc-II-like"/>
</dbReference>
<dbReference type="CDD" id="cd06260">
    <property type="entry name" value="DUF820-like"/>
    <property type="match status" value="1"/>
</dbReference>
<dbReference type="PANTHER" id="PTHR35400">
    <property type="entry name" value="SLR1083 PROTEIN"/>
    <property type="match status" value="1"/>
</dbReference>
<dbReference type="InterPro" id="IPR008538">
    <property type="entry name" value="Uma2"/>
</dbReference>
<dbReference type="Gene3D" id="3.90.1570.10">
    <property type="entry name" value="tt1808, chain A"/>
    <property type="match status" value="1"/>
</dbReference>
<sequence>MTIALTDRTEMAENGERSFDEMFELLYEIVPEGFKGEIVEGAIVMSPQRRAHSAIIRIVLRQLEAEFGPDSTLEMDVRLDLPGYKNGFAPDLYKVSDGAEPDAKGNWRYQDVEFVLEVISRGTADSDYGKKKDAYAASGIPVYLIADPYTGLCHLYTVPKDGEYRSRLKLDFGQPVDLTDTLLGMTLQTDRFPRD</sequence>
<dbReference type="SUPFAM" id="SSF52980">
    <property type="entry name" value="Restriction endonuclease-like"/>
    <property type="match status" value="1"/>
</dbReference>
<accession>A0ABQ2YSX2</accession>
<dbReference type="Pfam" id="PF05685">
    <property type="entry name" value="Uma2"/>
    <property type="match status" value="1"/>
</dbReference>
<dbReference type="InterPro" id="IPR012296">
    <property type="entry name" value="Nuclease_put_TT1808"/>
</dbReference>
<feature type="domain" description="Putative restriction endonuclease" evidence="1">
    <location>
        <begin position="23"/>
        <end position="188"/>
    </location>
</feature>
<gene>
    <name evidence="2" type="ORF">GCM10010324_41570</name>
</gene>
<proteinExistence type="predicted"/>
<keyword evidence="3" id="KW-1185">Reference proteome</keyword>
<dbReference type="RefSeq" id="WP_229899534.1">
    <property type="nucleotide sequence ID" value="NZ_BMUT01000008.1"/>
</dbReference>
<evidence type="ECO:0000313" key="3">
    <source>
        <dbReference type="Proteomes" id="UP000659223"/>
    </source>
</evidence>